<proteinExistence type="predicted"/>
<reference evidence="1 2" key="1">
    <citation type="submission" date="2018-08" db="EMBL/GenBank/DDBJ databases">
        <title>Murine metabolic-syndrome-specific gut microbial biobank.</title>
        <authorList>
            <person name="Liu C."/>
        </authorList>
    </citation>
    <scope>NUCLEOTIDE SEQUENCE [LARGE SCALE GENOMIC DNA]</scope>
    <source>
        <strain evidence="1 2">28</strain>
    </source>
</reference>
<accession>A0A845QKK2</accession>
<dbReference type="Proteomes" id="UP000446866">
    <property type="component" value="Unassembled WGS sequence"/>
</dbReference>
<dbReference type="AlphaFoldDB" id="A0A845QKK2"/>
<evidence type="ECO:0000313" key="2">
    <source>
        <dbReference type="Proteomes" id="UP000446866"/>
    </source>
</evidence>
<evidence type="ECO:0000313" key="1">
    <source>
        <dbReference type="EMBL" id="NBH61585.1"/>
    </source>
</evidence>
<dbReference type="RefSeq" id="WP_160201866.1">
    <property type="nucleotide sequence ID" value="NZ_QXWK01000013.1"/>
</dbReference>
<protein>
    <submittedName>
        <fullName evidence="1">Uncharacterized protein</fullName>
    </submittedName>
</protein>
<comment type="caution">
    <text evidence="1">The sequence shown here is derived from an EMBL/GenBank/DDBJ whole genome shotgun (WGS) entry which is preliminary data.</text>
</comment>
<keyword evidence="2" id="KW-1185">Reference proteome</keyword>
<gene>
    <name evidence="1" type="ORF">D0435_07970</name>
</gene>
<sequence length="143" mass="17165">MTKQELSRHFWLQHEVKRQEKRLARLRKKQQLIREQGEVGDTVRDYKTGKGIPVRIEGVPEEEFTLPLMIKLLEEEIEKNIKESQAEAVKVERCVQSIDNPQLREVMRCRFIDCMKWEEIGEQNFIAPDHARRLVREYFSDKQ</sequence>
<organism evidence="1 2">
    <name type="scientific">Anaerotruncus colihominis</name>
    <dbReference type="NCBI Taxonomy" id="169435"/>
    <lineage>
        <taxon>Bacteria</taxon>
        <taxon>Bacillati</taxon>
        <taxon>Bacillota</taxon>
        <taxon>Clostridia</taxon>
        <taxon>Eubacteriales</taxon>
        <taxon>Oscillospiraceae</taxon>
        <taxon>Anaerotruncus</taxon>
    </lineage>
</organism>
<name>A0A845QKK2_9FIRM</name>
<dbReference type="EMBL" id="QXWK01000013">
    <property type="protein sequence ID" value="NBH61585.1"/>
    <property type="molecule type" value="Genomic_DNA"/>
</dbReference>